<name>A0ABT6AF13_9ACTN</name>
<dbReference type="Proteomes" id="UP001221150">
    <property type="component" value="Unassembled WGS sequence"/>
</dbReference>
<dbReference type="EMBL" id="JARJBB010000033">
    <property type="protein sequence ID" value="MDF3302931.1"/>
    <property type="molecule type" value="Genomic_DNA"/>
</dbReference>
<evidence type="ECO:0000259" key="1">
    <source>
        <dbReference type="Pfam" id="PF01609"/>
    </source>
</evidence>
<dbReference type="Pfam" id="PF13340">
    <property type="entry name" value="DUF4096"/>
    <property type="match status" value="1"/>
</dbReference>
<comment type="caution">
    <text evidence="3">The sequence shown here is derived from an EMBL/GenBank/DDBJ whole genome shotgun (WGS) entry which is preliminary data.</text>
</comment>
<dbReference type="PANTHER" id="PTHR30007">
    <property type="entry name" value="PHP DOMAIN PROTEIN"/>
    <property type="match status" value="1"/>
</dbReference>
<dbReference type="InterPro" id="IPR002559">
    <property type="entry name" value="Transposase_11"/>
</dbReference>
<sequence>MRRHELTDESWAVIEPLLAPPRMGRPVRDRRQVVNGILWKLSTGAAWRDLPERYGPWKTVYERFRRWSADGTWDRLLAHVQQHSDAVGAVDWSVVCVDSTTVRAHQHAAGARKGGTWPGEAIGRSRGGLTTKIHLACDGQGRPLAFTLTAGNVNDCTQFEQVMARIRIERCGPGRPRTRPELVAADKDYSSTKIRAYLRGRGIKAAIPERIDQINGRIRRGESRCRLNRKAYRRRNVVERCFNRLKHNKALATRYDKRARHYQALVTLACLRLWLPRLCGHGLEASAYEPSPPNASA</sequence>
<feature type="domain" description="Transposase IS4-like" evidence="1">
    <location>
        <begin position="93"/>
        <end position="273"/>
    </location>
</feature>
<feature type="domain" description="Insertion element IS402-like" evidence="2">
    <location>
        <begin position="6"/>
        <end position="76"/>
    </location>
</feature>
<dbReference type="InterPro" id="IPR025161">
    <property type="entry name" value="IS402-like_dom"/>
</dbReference>
<dbReference type="Pfam" id="PF01609">
    <property type="entry name" value="DDE_Tnp_1"/>
    <property type="match status" value="1"/>
</dbReference>
<dbReference type="PANTHER" id="PTHR30007:SF1">
    <property type="entry name" value="BLR1914 PROTEIN"/>
    <property type="match status" value="1"/>
</dbReference>
<organism evidence="3 4">
    <name type="scientific">Streptomyces tropicalis</name>
    <dbReference type="NCBI Taxonomy" id="3034234"/>
    <lineage>
        <taxon>Bacteria</taxon>
        <taxon>Bacillati</taxon>
        <taxon>Actinomycetota</taxon>
        <taxon>Actinomycetes</taxon>
        <taxon>Kitasatosporales</taxon>
        <taxon>Streptomycetaceae</taxon>
        <taxon>Streptomyces</taxon>
    </lineage>
</organism>
<proteinExistence type="predicted"/>
<gene>
    <name evidence="3" type="ORF">P3H78_30850</name>
</gene>
<reference evidence="3 4" key="1">
    <citation type="submission" date="2023-03" db="EMBL/GenBank/DDBJ databases">
        <title>Draft genome sequence of Streptomyces sp. K1PA1 isolated from peat swamp forest in Thailand.</title>
        <authorList>
            <person name="Klaysubun C."/>
            <person name="Duangmal K."/>
        </authorList>
    </citation>
    <scope>NUCLEOTIDE SEQUENCE [LARGE SCALE GENOMIC DNA]</scope>
    <source>
        <strain evidence="3 4">K1PA1</strain>
    </source>
</reference>
<protein>
    <submittedName>
        <fullName evidence="3">IS5 family transposase</fullName>
    </submittedName>
</protein>
<accession>A0ABT6AF13</accession>
<evidence type="ECO:0000313" key="4">
    <source>
        <dbReference type="Proteomes" id="UP001221150"/>
    </source>
</evidence>
<dbReference type="NCBIfam" id="NF033580">
    <property type="entry name" value="transpos_IS5_3"/>
    <property type="match status" value="1"/>
</dbReference>
<keyword evidence="4" id="KW-1185">Reference proteome</keyword>
<dbReference type="RefSeq" id="WP_276112485.1">
    <property type="nucleotide sequence ID" value="NZ_JARJBB010000033.1"/>
</dbReference>
<evidence type="ECO:0000313" key="3">
    <source>
        <dbReference type="EMBL" id="MDF3302931.1"/>
    </source>
</evidence>
<evidence type="ECO:0000259" key="2">
    <source>
        <dbReference type="Pfam" id="PF13340"/>
    </source>
</evidence>